<evidence type="ECO:0000256" key="2">
    <source>
        <dbReference type="ARBA" id="ARBA00022676"/>
    </source>
</evidence>
<protein>
    <recommendedName>
        <fullName evidence="5">Glycosyltransferase</fullName>
        <ecNumber evidence="5">2.4.1.-</ecNumber>
    </recommendedName>
</protein>
<dbReference type="InterPro" id="IPR035595">
    <property type="entry name" value="UDP_glycos_trans_CS"/>
</dbReference>
<dbReference type="GO" id="GO:0035251">
    <property type="term" value="F:UDP-glucosyltransferase activity"/>
    <property type="evidence" value="ECO:0007669"/>
    <property type="project" value="TreeGrafter"/>
</dbReference>
<comment type="similarity">
    <text evidence="1 4">Belongs to the UDP-glycosyltransferase family.</text>
</comment>
<keyword evidence="2 4" id="KW-0328">Glycosyltransferase</keyword>
<organism evidence="6">
    <name type="scientific">Amaranthus tricolor</name>
    <name type="common">Joseph's coat</name>
    <name type="synonym">Amaranthus gangeticus</name>
    <dbReference type="NCBI Taxonomy" id="29722"/>
    <lineage>
        <taxon>Eukaryota</taxon>
        <taxon>Viridiplantae</taxon>
        <taxon>Streptophyta</taxon>
        <taxon>Embryophyta</taxon>
        <taxon>Tracheophyta</taxon>
        <taxon>Spermatophyta</taxon>
        <taxon>Magnoliopsida</taxon>
        <taxon>eudicotyledons</taxon>
        <taxon>Gunneridae</taxon>
        <taxon>Pentapetalae</taxon>
        <taxon>Caryophyllales</taxon>
        <taxon>Amaranthaceae</taxon>
        <taxon>Amaranthus</taxon>
    </lineage>
</organism>
<dbReference type="PANTHER" id="PTHR48047">
    <property type="entry name" value="GLYCOSYLTRANSFERASE"/>
    <property type="match status" value="1"/>
</dbReference>
<dbReference type="Pfam" id="PF00201">
    <property type="entry name" value="UDPGT"/>
    <property type="match status" value="1"/>
</dbReference>
<dbReference type="SUPFAM" id="SSF53756">
    <property type="entry name" value="UDP-Glycosyltransferase/glycogen phosphorylase"/>
    <property type="match status" value="1"/>
</dbReference>
<proteinExistence type="evidence at transcript level"/>
<evidence type="ECO:0000256" key="5">
    <source>
        <dbReference type="RuleBase" id="RU362057"/>
    </source>
</evidence>
<evidence type="ECO:0000256" key="1">
    <source>
        <dbReference type="ARBA" id="ARBA00009995"/>
    </source>
</evidence>
<dbReference type="InterPro" id="IPR002213">
    <property type="entry name" value="UDP_glucos_trans"/>
</dbReference>
<evidence type="ECO:0000256" key="4">
    <source>
        <dbReference type="RuleBase" id="RU003718"/>
    </source>
</evidence>
<sequence length="478" mass="54084">MDSSKTKHIILLPFLAQGHLRPFLHLANFLRSHTPFTLSILTTPLNAANLRRQSNNINIYDLPFNSTDHNLPPNTENTEKLPLTSIISLFYASTSLQPHVRNHLTRHHLDNPPICIIFDIFLGWADNLARSIGSTGVCFNTGGAYGLAAYMSIWMHLPHRNVPDNVEFSLPEFPENRKFKRNQLHRFLRFADGTDDWSGFFQPQIKYSRNCSAWLCNSIEEIEPLGFEVLRAMLKVPVWGIGPLVKTENSCDEDDEQGCVEWLNQFERGSVLYISFGSQNTVTPIQMMELAKGLEESGAKFLWVIRPPFGFDINGEFKPEWLPEGFEKRVMERKQGKLVKKWGPQMEILRNKATGAFLSHCGWNSLIEALSEGVPIIGWPLAAEQAYNSKMLVEEMGVAVELTRGLEGELSSEGVKKVVEMVMDREEGSFGCEMKKAAVVIGQKLRDAMKVEGDYRGCSLRSLDEFVEFIVSRKATLS</sequence>
<keyword evidence="3 4" id="KW-0808">Transferase</keyword>
<dbReference type="AlphaFoldDB" id="A0A0D5MEW8"/>
<accession>A0A0D5MEW8</accession>
<dbReference type="PANTHER" id="PTHR48047:SF107">
    <property type="entry name" value="UDP-GLYCOSYLTRANSFERASE 92A1-LIKE"/>
    <property type="match status" value="1"/>
</dbReference>
<dbReference type="EC" id="2.4.1.-" evidence="5"/>
<dbReference type="Gene3D" id="3.40.50.2000">
    <property type="entry name" value="Glycogen Phosphorylase B"/>
    <property type="match status" value="2"/>
</dbReference>
<evidence type="ECO:0000313" key="6">
    <source>
        <dbReference type="EMBL" id="AJY59054.1"/>
    </source>
</evidence>
<evidence type="ECO:0000256" key="3">
    <source>
        <dbReference type="ARBA" id="ARBA00022679"/>
    </source>
</evidence>
<dbReference type="FunFam" id="3.40.50.2000:FF:000064">
    <property type="entry name" value="Glycosyltransferase"/>
    <property type="match status" value="1"/>
</dbReference>
<gene>
    <name evidence="6" type="primary">DOPA5-GT</name>
</gene>
<dbReference type="EMBL" id="KP174811">
    <property type="protein sequence ID" value="AJY59054.1"/>
    <property type="molecule type" value="mRNA"/>
</dbReference>
<dbReference type="PROSITE" id="PS00375">
    <property type="entry name" value="UDPGT"/>
    <property type="match status" value="1"/>
</dbReference>
<reference evidence="6" key="1">
    <citation type="journal article" date="2016" name="Biotechnol. Lett.">
        <title>Cloning and expression analysis of betalain biosynthesis genes in Amaranthus tricolor.</title>
        <authorList>
            <person name="Zheng X."/>
            <person name="Liu S."/>
            <person name="Cheng C."/>
            <person name="Guo R."/>
            <person name="Chen Y."/>
            <person name="Xie L."/>
            <person name="Mao Y."/>
            <person name="Lin Y."/>
            <person name="Zhang Z."/>
            <person name="Lai Z."/>
        </authorList>
    </citation>
    <scope>NUCLEOTIDE SEQUENCE</scope>
    <source>
        <tissue evidence="6">Leaves</tissue>
    </source>
</reference>
<name>A0A0D5MEW8_AMATR</name>
<dbReference type="CDD" id="cd03784">
    <property type="entry name" value="GT1_Gtf-like"/>
    <property type="match status" value="1"/>
</dbReference>
<dbReference type="FunFam" id="3.40.50.2000:FF:000103">
    <property type="entry name" value="Glycosyltransferase"/>
    <property type="match status" value="1"/>
</dbReference>